<dbReference type="InterPro" id="IPR027417">
    <property type="entry name" value="P-loop_NTPase"/>
</dbReference>
<dbReference type="Proteomes" id="UP000183208">
    <property type="component" value="Unassembled WGS sequence"/>
</dbReference>
<evidence type="ECO:0008006" key="4">
    <source>
        <dbReference type="Google" id="ProtNLM"/>
    </source>
</evidence>
<dbReference type="RefSeq" id="WP_074822020.1">
    <property type="nucleotide sequence ID" value="NZ_FNTI01000001.1"/>
</dbReference>
<evidence type="ECO:0000256" key="1">
    <source>
        <dbReference type="SAM" id="Coils"/>
    </source>
</evidence>
<feature type="coiled-coil region" evidence="1">
    <location>
        <begin position="284"/>
        <end position="328"/>
    </location>
</feature>
<proteinExistence type="predicted"/>
<feature type="coiled-coil region" evidence="1">
    <location>
        <begin position="373"/>
        <end position="407"/>
    </location>
</feature>
<evidence type="ECO:0000313" key="3">
    <source>
        <dbReference type="Proteomes" id="UP000183208"/>
    </source>
</evidence>
<dbReference type="Gene3D" id="3.40.50.300">
    <property type="entry name" value="P-loop containing nucleotide triphosphate hydrolases"/>
    <property type="match status" value="2"/>
</dbReference>
<dbReference type="PANTHER" id="PTHR32114:SF2">
    <property type="entry name" value="ABC TRANSPORTER ABCH.3"/>
    <property type="match status" value="1"/>
</dbReference>
<dbReference type="AlphaFoldDB" id="A0A1H4ZW79"/>
<dbReference type="PANTHER" id="PTHR32114">
    <property type="entry name" value="ABC TRANSPORTER ABCH.3"/>
    <property type="match status" value="1"/>
</dbReference>
<dbReference type="OrthoDB" id="103556at2"/>
<protein>
    <recommendedName>
        <fullName evidence="4">DUF3732 domain-containing protein</fullName>
    </recommendedName>
</protein>
<evidence type="ECO:0000313" key="2">
    <source>
        <dbReference type="EMBL" id="SED34135.1"/>
    </source>
</evidence>
<gene>
    <name evidence="2" type="ORF">SAMN05444171_3848</name>
</gene>
<dbReference type="Pfam" id="PF12532">
    <property type="entry name" value="DUF3732"/>
    <property type="match status" value="1"/>
</dbReference>
<sequence length="645" mass="72596">MSLQLRSISIYSHEGERRDVEFRLGSLNIVTGASKTGKSALLDIVDYCWGRAECTVAEGEIRKSVSWFLLHLDNSGEGILLARRNPGPAGRASDDIFFARGVEELPAAVAGFRKNITLDGLKTQLSAILGISENLHVPEQGSTRSPLEASSRHAIMFCLQGQDEIANRRLLFHRQGEQFMPAAIKDSLPYFLGAIDENHFLALKRFNEARSRLRKLEREYADASAITREVSTSAQALLQEARRVRLVPPNAVALDVDSVMELLRQASAPRPIDMTSTDDPEADLGELEDRRKRLRSGLQEIREEIAEVEKLNRDASDFETEAKEQEARLASIGLIKEPDDHADICPLCESHLTVPVPSVLEIRQSLFGIEAQLASVRRDSPRLQNRLASLEARRTEIEEQLRAVQRDLATRIQDNERLRIQQEDFTEQARVSGRVAYYLENVKAIAGDSRLPQAIERLRAEIAELEQALDDDFLQGRLDTALSLVNRDLTTYARQLGLEHGDNPLRLDLKNLTVVADTVDGPLSLSQMGSGENWVGYHVAAHLSLHKLFLLRKRPVPAFLMLDQPSQAHYPPERDQNGKIDGLADEDQAAVHRLFELLWNYSTDGSSRTQIIVSDHVELLDSWFHDSIVQRWRDGITFVPQTWLK</sequence>
<dbReference type="InterPro" id="IPR022205">
    <property type="entry name" value="DUF3732"/>
</dbReference>
<name>A0A1H4ZW79_9BRAD</name>
<reference evidence="2 3" key="1">
    <citation type="submission" date="2016-10" db="EMBL/GenBank/DDBJ databases">
        <authorList>
            <person name="de Groot N.N."/>
        </authorList>
    </citation>
    <scope>NUCLEOTIDE SEQUENCE [LARGE SCALE GENOMIC DNA]</scope>
    <source>
        <strain evidence="2 3">GAS522</strain>
    </source>
</reference>
<organism evidence="2 3">
    <name type="scientific">Bradyrhizobium lablabi</name>
    <dbReference type="NCBI Taxonomy" id="722472"/>
    <lineage>
        <taxon>Bacteria</taxon>
        <taxon>Pseudomonadati</taxon>
        <taxon>Pseudomonadota</taxon>
        <taxon>Alphaproteobacteria</taxon>
        <taxon>Hyphomicrobiales</taxon>
        <taxon>Nitrobacteraceae</taxon>
        <taxon>Bradyrhizobium</taxon>
    </lineage>
</organism>
<accession>A0A1H4ZW79</accession>
<keyword evidence="1" id="KW-0175">Coiled coil</keyword>
<dbReference type="EMBL" id="FNTI01000001">
    <property type="protein sequence ID" value="SED34135.1"/>
    <property type="molecule type" value="Genomic_DNA"/>
</dbReference>